<feature type="transmembrane region" description="Helical" evidence="6">
    <location>
        <begin position="67"/>
        <end position="93"/>
    </location>
</feature>
<feature type="transmembrane region" description="Helical" evidence="6">
    <location>
        <begin position="40"/>
        <end position="61"/>
    </location>
</feature>
<name>A0A848DMB6_9PSEU</name>
<gene>
    <name evidence="7" type="ORF">HF519_20480</name>
</gene>
<accession>A0A848DMB6</accession>
<dbReference type="InterPro" id="IPR050367">
    <property type="entry name" value="APC_superfamily"/>
</dbReference>
<dbReference type="PANTHER" id="PTHR42770:SF7">
    <property type="entry name" value="MEMBRANE PROTEIN"/>
    <property type="match status" value="1"/>
</dbReference>
<feature type="transmembrane region" description="Helical" evidence="6">
    <location>
        <begin position="169"/>
        <end position="192"/>
    </location>
</feature>
<keyword evidence="3 6" id="KW-0812">Transmembrane</keyword>
<dbReference type="Pfam" id="PF13520">
    <property type="entry name" value="AA_permease_2"/>
    <property type="match status" value="1"/>
</dbReference>
<feature type="transmembrane region" description="Helical" evidence="6">
    <location>
        <begin position="114"/>
        <end position="138"/>
    </location>
</feature>
<evidence type="ECO:0000313" key="8">
    <source>
        <dbReference type="Proteomes" id="UP000586918"/>
    </source>
</evidence>
<sequence>MVRPLRDANDTGAAPFGAVPDARVGVVPSTLPRRLGTADAVVLGLAAMLGTGVFAVFSPAAAAAGPWLLAAVLLAGVVAICNAASTADLAVAHPESGGGYVYGRERLCPAAGRLAGVAFLVGKIASAAAAAGVFGSYVLPAQPLPTAIVVILAVTALNIAGVRWTARSAWLLVGGTLAVLLVVVVVGLLGPGGASSWSASASTEPLMPTEPMTGGGLGVFTAAGLIFFAFAGYARIATLGEEVRDPGRTLRRAIAIALGLTLVVYVAVAGALLVGLGLERLATERSPLVALVDTGQAPALGVLVRIGAAVAAGSALLSVLVGVSRTSLAMARRRELPHALAAIGPKGTPWRADLAGGALAILVAVLAGPVAAIALSACSALVYYAVINLAALRLPARQRRWPASTSVAGLVLCLALAVLLPIGSVLATAIAVAAGWVACTLLGRWATARGERAR</sequence>
<proteinExistence type="predicted"/>
<keyword evidence="4 6" id="KW-1133">Transmembrane helix</keyword>
<dbReference type="Gene3D" id="1.20.1740.10">
    <property type="entry name" value="Amino acid/polyamine transporter I"/>
    <property type="match status" value="1"/>
</dbReference>
<evidence type="ECO:0000256" key="1">
    <source>
        <dbReference type="ARBA" id="ARBA00004651"/>
    </source>
</evidence>
<dbReference type="GO" id="GO:0016020">
    <property type="term" value="C:membrane"/>
    <property type="evidence" value="ECO:0007669"/>
    <property type="project" value="UniProtKB-SubCell"/>
</dbReference>
<feature type="transmembrane region" description="Helical" evidence="6">
    <location>
        <begin position="254"/>
        <end position="278"/>
    </location>
</feature>
<dbReference type="Proteomes" id="UP000586918">
    <property type="component" value="Unassembled WGS sequence"/>
</dbReference>
<keyword evidence="5 6" id="KW-0472">Membrane</keyword>
<dbReference type="GO" id="GO:0055085">
    <property type="term" value="P:transmembrane transport"/>
    <property type="evidence" value="ECO:0007669"/>
    <property type="project" value="InterPro"/>
</dbReference>
<keyword evidence="2" id="KW-1003">Cell membrane</keyword>
<organism evidence="7 8">
    <name type="scientific">Pseudonocardia bannensis</name>
    <dbReference type="NCBI Taxonomy" id="630973"/>
    <lineage>
        <taxon>Bacteria</taxon>
        <taxon>Bacillati</taxon>
        <taxon>Actinomycetota</taxon>
        <taxon>Actinomycetes</taxon>
        <taxon>Pseudonocardiales</taxon>
        <taxon>Pseudonocardiaceae</taxon>
        <taxon>Pseudonocardia</taxon>
    </lineage>
</organism>
<feature type="transmembrane region" description="Helical" evidence="6">
    <location>
        <begin position="350"/>
        <end position="367"/>
    </location>
</feature>
<dbReference type="PIRSF" id="PIRSF006060">
    <property type="entry name" value="AA_transporter"/>
    <property type="match status" value="1"/>
</dbReference>
<dbReference type="InterPro" id="IPR002293">
    <property type="entry name" value="AA/rel_permease1"/>
</dbReference>
<reference evidence="7 8" key="1">
    <citation type="submission" date="2020-04" db="EMBL/GenBank/DDBJ databases">
        <authorList>
            <person name="Klaysubun C."/>
            <person name="Duangmal K."/>
            <person name="Lipun K."/>
        </authorList>
    </citation>
    <scope>NUCLEOTIDE SEQUENCE [LARGE SCALE GENOMIC DNA]</scope>
    <source>
        <strain evidence="7 8">DSM 45300</strain>
    </source>
</reference>
<evidence type="ECO:0000256" key="2">
    <source>
        <dbReference type="ARBA" id="ARBA00022475"/>
    </source>
</evidence>
<feature type="transmembrane region" description="Helical" evidence="6">
    <location>
        <begin position="401"/>
        <end position="420"/>
    </location>
</feature>
<comment type="subcellular location">
    <subcellularLocation>
        <location evidence="1">Cell membrane</location>
        <topology evidence="1">Multi-pass membrane protein</topology>
    </subcellularLocation>
</comment>
<feature type="transmembrane region" description="Helical" evidence="6">
    <location>
        <begin position="212"/>
        <end position="233"/>
    </location>
</feature>
<evidence type="ECO:0000256" key="5">
    <source>
        <dbReference type="ARBA" id="ARBA00023136"/>
    </source>
</evidence>
<keyword evidence="8" id="KW-1185">Reference proteome</keyword>
<dbReference type="EMBL" id="JAAXKZ010000087">
    <property type="protein sequence ID" value="NMH93907.1"/>
    <property type="molecule type" value="Genomic_DNA"/>
</dbReference>
<evidence type="ECO:0000256" key="6">
    <source>
        <dbReference type="SAM" id="Phobius"/>
    </source>
</evidence>
<comment type="caution">
    <text evidence="7">The sequence shown here is derived from an EMBL/GenBank/DDBJ whole genome shotgun (WGS) entry which is preliminary data.</text>
</comment>
<evidence type="ECO:0000313" key="7">
    <source>
        <dbReference type="EMBL" id="NMH93907.1"/>
    </source>
</evidence>
<dbReference type="PANTHER" id="PTHR42770">
    <property type="entry name" value="AMINO ACID TRANSPORTER-RELATED"/>
    <property type="match status" value="1"/>
</dbReference>
<feature type="transmembrane region" description="Helical" evidence="6">
    <location>
        <begin position="298"/>
        <end position="323"/>
    </location>
</feature>
<evidence type="ECO:0000256" key="3">
    <source>
        <dbReference type="ARBA" id="ARBA00022692"/>
    </source>
</evidence>
<dbReference type="AlphaFoldDB" id="A0A848DMB6"/>
<feature type="transmembrane region" description="Helical" evidence="6">
    <location>
        <begin position="144"/>
        <end position="162"/>
    </location>
</feature>
<protein>
    <submittedName>
        <fullName evidence="7">Amino acid permease</fullName>
    </submittedName>
</protein>
<evidence type="ECO:0000256" key="4">
    <source>
        <dbReference type="ARBA" id="ARBA00022989"/>
    </source>
</evidence>